<comment type="caution">
    <text evidence="3">The sequence shown here is derived from an EMBL/GenBank/DDBJ whole genome shotgun (WGS) entry which is preliminary data.</text>
</comment>
<protein>
    <submittedName>
        <fullName evidence="3">Uncharacterized protein</fullName>
    </submittedName>
</protein>
<feature type="compositionally biased region" description="Polar residues" evidence="1">
    <location>
        <begin position="1"/>
        <end position="11"/>
    </location>
</feature>
<feature type="region of interest" description="Disordered" evidence="1">
    <location>
        <begin position="1"/>
        <end position="42"/>
    </location>
</feature>
<dbReference type="Gramene" id="Dexi4B01G0022930.1">
    <property type="protein sequence ID" value="Dexi4B01G0022930.1:cds"/>
    <property type="gene ID" value="Dexi4B01G0022930"/>
</dbReference>
<reference evidence="3" key="1">
    <citation type="submission" date="2020-07" db="EMBL/GenBank/DDBJ databases">
        <title>Genome sequence and genetic diversity analysis of an under-domesticated orphan crop, white fonio (Digitaria exilis).</title>
        <authorList>
            <person name="Bennetzen J.L."/>
            <person name="Chen S."/>
            <person name="Ma X."/>
            <person name="Wang X."/>
            <person name="Yssel A.E.J."/>
            <person name="Chaluvadi S.R."/>
            <person name="Johnson M."/>
            <person name="Gangashetty P."/>
            <person name="Hamidou F."/>
            <person name="Sanogo M.D."/>
            <person name="Zwaenepoel A."/>
            <person name="Wallace J."/>
            <person name="Van De Peer Y."/>
            <person name="Van Deynze A."/>
        </authorList>
    </citation>
    <scope>NUCLEOTIDE SEQUENCE</scope>
    <source>
        <tissue evidence="3">Leaves</tissue>
    </source>
</reference>
<dbReference type="AlphaFoldDB" id="A0A835B4X9"/>
<sequence length="129" mass="13880">MALRSPESTPGRNLGPRDSPPAASLLPNSRGGSSSEAKADVGRKAMAEVDLLLVKLEKEGVEIDDKIATIINDGITRIKAEAARENISEVNKKGKLVLLTIVSVAVGFVMGVDWFENALRKKLAKSRRE</sequence>
<accession>A0A835B4X9</accession>
<keyword evidence="4" id="KW-1185">Reference proteome</keyword>
<dbReference type="EMBL" id="JACEFO010002216">
    <property type="protein sequence ID" value="KAF8672824.1"/>
    <property type="molecule type" value="Genomic_DNA"/>
</dbReference>
<evidence type="ECO:0000313" key="4">
    <source>
        <dbReference type="Proteomes" id="UP000636709"/>
    </source>
</evidence>
<organism evidence="3 4">
    <name type="scientific">Digitaria exilis</name>
    <dbReference type="NCBI Taxonomy" id="1010633"/>
    <lineage>
        <taxon>Eukaryota</taxon>
        <taxon>Viridiplantae</taxon>
        <taxon>Streptophyta</taxon>
        <taxon>Embryophyta</taxon>
        <taxon>Tracheophyta</taxon>
        <taxon>Spermatophyta</taxon>
        <taxon>Magnoliopsida</taxon>
        <taxon>Liliopsida</taxon>
        <taxon>Poales</taxon>
        <taxon>Poaceae</taxon>
        <taxon>PACMAD clade</taxon>
        <taxon>Panicoideae</taxon>
        <taxon>Panicodae</taxon>
        <taxon>Paniceae</taxon>
        <taxon>Anthephorinae</taxon>
        <taxon>Digitaria</taxon>
    </lineage>
</organism>
<feature type="transmembrane region" description="Helical" evidence="2">
    <location>
        <begin position="96"/>
        <end position="115"/>
    </location>
</feature>
<keyword evidence="2" id="KW-1133">Transmembrane helix</keyword>
<evidence type="ECO:0000256" key="2">
    <source>
        <dbReference type="SAM" id="Phobius"/>
    </source>
</evidence>
<keyword evidence="2" id="KW-0812">Transmembrane</keyword>
<name>A0A835B4X9_9POAL</name>
<gene>
    <name evidence="3" type="ORF">HU200_049155</name>
</gene>
<evidence type="ECO:0000256" key="1">
    <source>
        <dbReference type="SAM" id="MobiDB-lite"/>
    </source>
</evidence>
<dbReference type="OrthoDB" id="690107at2759"/>
<evidence type="ECO:0000313" key="3">
    <source>
        <dbReference type="EMBL" id="KAF8672824.1"/>
    </source>
</evidence>
<keyword evidence="2" id="KW-0472">Membrane</keyword>
<feature type="compositionally biased region" description="Polar residues" evidence="1">
    <location>
        <begin position="26"/>
        <end position="36"/>
    </location>
</feature>
<dbReference type="Proteomes" id="UP000636709">
    <property type="component" value="Unassembled WGS sequence"/>
</dbReference>
<proteinExistence type="predicted"/>